<organism evidence="1 2">
    <name type="scientific">Orbilia brochopaga</name>
    <dbReference type="NCBI Taxonomy" id="3140254"/>
    <lineage>
        <taxon>Eukaryota</taxon>
        <taxon>Fungi</taxon>
        <taxon>Dikarya</taxon>
        <taxon>Ascomycota</taxon>
        <taxon>Pezizomycotina</taxon>
        <taxon>Orbiliomycetes</taxon>
        <taxon>Orbiliales</taxon>
        <taxon>Orbiliaceae</taxon>
        <taxon>Orbilia</taxon>
    </lineage>
</organism>
<gene>
    <name evidence="1" type="ORF">TWF696_002505</name>
</gene>
<name>A0AAV9U1G2_9PEZI</name>
<sequence>MVCTQAFEHQQRTRPIWDRHRPRLPMLSIREFIEFLNHQDRFVPLEDRPHDEEDNFGRELTITLWDWRTHEEEMRRKFDFTLRRLAGWLLRSANAYSQQDKYGAVVGVVEVWKLPDMERIPRVLRHPRIKYQVVNVKQIGQQEVLAEDA</sequence>
<proteinExistence type="predicted"/>
<accession>A0AAV9U1G2</accession>
<dbReference type="EMBL" id="JAVHNQ010000013">
    <property type="protein sequence ID" value="KAK6333994.1"/>
    <property type="molecule type" value="Genomic_DNA"/>
</dbReference>
<dbReference type="AlphaFoldDB" id="A0AAV9U1G2"/>
<comment type="caution">
    <text evidence="1">The sequence shown here is derived from an EMBL/GenBank/DDBJ whole genome shotgun (WGS) entry which is preliminary data.</text>
</comment>
<reference evidence="1 2" key="1">
    <citation type="submission" date="2019-10" db="EMBL/GenBank/DDBJ databases">
        <authorList>
            <person name="Palmer J.M."/>
        </authorList>
    </citation>
    <scope>NUCLEOTIDE SEQUENCE [LARGE SCALE GENOMIC DNA]</scope>
    <source>
        <strain evidence="1 2">TWF696</strain>
    </source>
</reference>
<protein>
    <submittedName>
        <fullName evidence="1">Uncharacterized protein</fullName>
    </submittedName>
</protein>
<evidence type="ECO:0000313" key="2">
    <source>
        <dbReference type="Proteomes" id="UP001375240"/>
    </source>
</evidence>
<keyword evidence="2" id="KW-1185">Reference proteome</keyword>
<evidence type="ECO:0000313" key="1">
    <source>
        <dbReference type="EMBL" id="KAK6333994.1"/>
    </source>
</evidence>
<dbReference type="Proteomes" id="UP001375240">
    <property type="component" value="Unassembled WGS sequence"/>
</dbReference>